<gene>
    <name evidence="2" type="ORF">A2650_01200</name>
</gene>
<protein>
    <submittedName>
        <fullName evidence="2">Uncharacterized protein</fullName>
    </submittedName>
</protein>
<feature type="transmembrane region" description="Helical" evidence="1">
    <location>
        <begin position="69"/>
        <end position="87"/>
    </location>
</feature>
<reference evidence="2 3" key="1">
    <citation type="journal article" date="2016" name="Nat. Commun.">
        <title>Thousands of microbial genomes shed light on interconnected biogeochemical processes in an aquifer system.</title>
        <authorList>
            <person name="Anantharaman K."/>
            <person name="Brown C.T."/>
            <person name="Hug L.A."/>
            <person name="Sharon I."/>
            <person name="Castelle C.J."/>
            <person name="Probst A.J."/>
            <person name="Thomas B.C."/>
            <person name="Singh A."/>
            <person name="Wilkins M.J."/>
            <person name="Karaoz U."/>
            <person name="Brodie E.L."/>
            <person name="Williams K.H."/>
            <person name="Hubbard S.S."/>
            <person name="Banfield J.F."/>
        </authorList>
    </citation>
    <scope>NUCLEOTIDE SEQUENCE [LARGE SCALE GENOMIC DNA]</scope>
</reference>
<name>A0A1F8EGQ1_9BACT</name>
<keyword evidence="1" id="KW-0472">Membrane</keyword>
<sequence>MNAKVKRVFIIFVITPILLAMLNWLFSGRYFLSWAYYRTNEISMIALAISFFGSLLVVYFNYRLEKRRIWYVISIISALVSAIYFYIVRSLSNFGF</sequence>
<dbReference type="AlphaFoldDB" id="A0A1F8EGQ1"/>
<feature type="transmembrane region" description="Helical" evidence="1">
    <location>
        <begin position="7"/>
        <end position="26"/>
    </location>
</feature>
<proteinExistence type="predicted"/>
<evidence type="ECO:0000313" key="3">
    <source>
        <dbReference type="Proteomes" id="UP000177117"/>
    </source>
</evidence>
<dbReference type="Proteomes" id="UP000177117">
    <property type="component" value="Unassembled WGS sequence"/>
</dbReference>
<dbReference type="EMBL" id="MGJD01000031">
    <property type="protein sequence ID" value="OGN00012.1"/>
    <property type="molecule type" value="Genomic_DNA"/>
</dbReference>
<organism evidence="2 3">
    <name type="scientific">Candidatus Yanofskybacteria bacterium RIFCSPHIGHO2_01_FULL_41_53</name>
    <dbReference type="NCBI Taxonomy" id="1802663"/>
    <lineage>
        <taxon>Bacteria</taxon>
        <taxon>Candidatus Yanofskyibacteriota</taxon>
    </lineage>
</organism>
<keyword evidence="1" id="KW-0812">Transmembrane</keyword>
<keyword evidence="1" id="KW-1133">Transmembrane helix</keyword>
<comment type="caution">
    <text evidence="2">The sequence shown here is derived from an EMBL/GenBank/DDBJ whole genome shotgun (WGS) entry which is preliminary data.</text>
</comment>
<feature type="transmembrane region" description="Helical" evidence="1">
    <location>
        <begin position="42"/>
        <end position="62"/>
    </location>
</feature>
<evidence type="ECO:0000256" key="1">
    <source>
        <dbReference type="SAM" id="Phobius"/>
    </source>
</evidence>
<evidence type="ECO:0000313" key="2">
    <source>
        <dbReference type="EMBL" id="OGN00012.1"/>
    </source>
</evidence>
<accession>A0A1F8EGQ1</accession>